<dbReference type="EMBL" id="BDQV01000282">
    <property type="protein sequence ID" value="GAY61777.1"/>
    <property type="molecule type" value="Genomic_DNA"/>
</dbReference>
<dbReference type="STRING" id="55188.A0A2H5QAV4"/>
<protein>
    <submittedName>
        <fullName evidence="1">Uncharacterized protein</fullName>
    </submittedName>
</protein>
<gene>
    <name evidence="1" type="ORF">CUMW_212630</name>
</gene>
<evidence type="ECO:0000313" key="2">
    <source>
        <dbReference type="Proteomes" id="UP000236630"/>
    </source>
</evidence>
<organism evidence="1 2">
    <name type="scientific">Citrus unshiu</name>
    <name type="common">Satsuma mandarin</name>
    <name type="synonym">Citrus nobilis var. unshiu</name>
    <dbReference type="NCBI Taxonomy" id="55188"/>
    <lineage>
        <taxon>Eukaryota</taxon>
        <taxon>Viridiplantae</taxon>
        <taxon>Streptophyta</taxon>
        <taxon>Embryophyta</taxon>
        <taxon>Tracheophyta</taxon>
        <taxon>Spermatophyta</taxon>
        <taxon>Magnoliopsida</taxon>
        <taxon>eudicotyledons</taxon>
        <taxon>Gunneridae</taxon>
        <taxon>Pentapetalae</taxon>
        <taxon>rosids</taxon>
        <taxon>malvids</taxon>
        <taxon>Sapindales</taxon>
        <taxon>Rutaceae</taxon>
        <taxon>Aurantioideae</taxon>
        <taxon>Citrus</taxon>
    </lineage>
</organism>
<proteinExistence type="predicted"/>
<name>A0A2H5QAV4_CITUN</name>
<dbReference type="Proteomes" id="UP000236630">
    <property type="component" value="Unassembled WGS sequence"/>
</dbReference>
<keyword evidence="2" id="KW-1185">Reference proteome</keyword>
<sequence length="68" mass="7955">MDLKKKEVVRLKPTLFADEDHVLCVLMKLMEGGLLNDLILKNRKLQTYFILQSLMAKHLKKTLMSKCH</sequence>
<comment type="caution">
    <text evidence="1">The sequence shown here is derived from an EMBL/GenBank/DDBJ whole genome shotgun (WGS) entry which is preliminary data.</text>
</comment>
<feature type="non-terminal residue" evidence="1">
    <location>
        <position position="68"/>
    </location>
</feature>
<accession>A0A2H5QAV4</accession>
<evidence type="ECO:0000313" key="1">
    <source>
        <dbReference type="EMBL" id="GAY61777.1"/>
    </source>
</evidence>
<dbReference type="AlphaFoldDB" id="A0A2H5QAV4"/>
<reference evidence="1 2" key="1">
    <citation type="journal article" date="2017" name="Front. Genet.">
        <title>Draft sequencing of the heterozygous diploid genome of Satsuma (Citrus unshiu Marc.) using a hybrid assembly approach.</title>
        <authorList>
            <person name="Shimizu T."/>
            <person name="Tanizawa Y."/>
            <person name="Mochizuki T."/>
            <person name="Nagasaki H."/>
            <person name="Yoshioka T."/>
            <person name="Toyoda A."/>
            <person name="Fujiyama A."/>
            <person name="Kaminuma E."/>
            <person name="Nakamura Y."/>
        </authorList>
    </citation>
    <scope>NUCLEOTIDE SEQUENCE [LARGE SCALE GENOMIC DNA]</scope>
    <source>
        <strain evidence="2">cv. Miyagawa wase</strain>
    </source>
</reference>